<protein>
    <submittedName>
        <fullName evidence="3">UDP-2,3-diacetamido-2,3-dideoxy-D-glucuronic acid 2-epimerase</fullName>
        <ecNumber evidence="3">5.1.3.23</ecNumber>
    </submittedName>
</protein>
<reference evidence="3" key="1">
    <citation type="submission" date="2020-02" db="EMBL/GenBank/DDBJ databases">
        <authorList>
            <person name="Meier V. D."/>
        </authorList>
    </citation>
    <scope>NUCLEOTIDE SEQUENCE</scope>
    <source>
        <strain evidence="3">AVDCRST_MAG40</strain>
    </source>
</reference>
<accession>A0A6J4MGU2</accession>
<gene>
    <name evidence="3" type="ORF">AVDCRST_MAG40-3257</name>
</gene>
<name>A0A6J4MGU2_9BACT</name>
<dbReference type="InterPro" id="IPR029767">
    <property type="entry name" value="WecB-like"/>
</dbReference>
<dbReference type="CDD" id="cd03786">
    <property type="entry name" value="GTB_UDP-GlcNAc_2-Epimerase"/>
    <property type="match status" value="1"/>
</dbReference>
<dbReference type="NCBIfam" id="TIGR00236">
    <property type="entry name" value="wecB"/>
    <property type="match status" value="1"/>
</dbReference>
<keyword evidence="1 3" id="KW-0413">Isomerase</keyword>
<comment type="similarity">
    <text evidence="1">Belongs to the UDP-N-acetylglucosamine 2-epimerase family.</text>
</comment>
<dbReference type="EC" id="5.1.3.23" evidence="3"/>
<evidence type="ECO:0000256" key="1">
    <source>
        <dbReference type="RuleBase" id="RU003513"/>
    </source>
</evidence>
<evidence type="ECO:0000259" key="2">
    <source>
        <dbReference type="Pfam" id="PF02350"/>
    </source>
</evidence>
<dbReference type="Gene3D" id="3.40.50.2000">
    <property type="entry name" value="Glycogen Phosphorylase B"/>
    <property type="match status" value="2"/>
</dbReference>
<proteinExistence type="inferred from homology"/>
<dbReference type="SUPFAM" id="SSF53756">
    <property type="entry name" value="UDP-Glycosyltransferase/glycogen phosphorylase"/>
    <property type="match status" value="1"/>
</dbReference>
<sequence length="372" mass="40233">MLRILTVLGARPQFIKAAAVSRAIAGRPGLEEVVVHTGQHFDANMSAVFFDELGMRAPEHNLAVAGGTHGEQTGRMLAGVERVLRDVRPDWVLVYGDTNSTLAGALAAAKLLIPIAHVEAGLRSFNRRMPEEVNRVLTDHASDLLFAPTRTAVENLAREGITGDRVARVGDVMYDAARHYGALAEERSRVIEALGLVPGGYVLATVHRQENTDDVERLATIVEALAETAAELPVVLPLHPRTRKALAAAGLLGAAERVLRVIDPVGYLDIVMLERRARIIATDSGGMQKEAFFHRVPCVTLRDETEWVELVESGWNRLAPPSDRTAVRRELRRALDATERGASAPDLYGAGNAASLIVDRLVGVASARLVEA</sequence>
<dbReference type="EMBL" id="CADCTX010000895">
    <property type="protein sequence ID" value="CAA9357560.1"/>
    <property type="molecule type" value="Genomic_DNA"/>
</dbReference>
<dbReference type="Pfam" id="PF02350">
    <property type="entry name" value="Epimerase_2"/>
    <property type="match status" value="1"/>
</dbReference>
<evidence type="ECO:0000313" key="3">
    <source>
        <dbReference type="EMBL" id="CAA9357560.1"/>
    </source>
</evidence>
<dbReference type="InterPro" id="IPR003331">
    <property type="entry name" value="UDP_GlcNAc_Epimerase_2_dom"/>
</dbReference>
<organism evidence="3">
    <name type="scientific">uncultured Gemmatimonadaceae bacterium</name>
    <dbReference type="NCBI Taxonomy" id="246130"/>
    <lineage>
        <taxon>Bacteria</taxon>
        <taxon>Pseudomonadati</taxon>
        <taxon>Gemmatimonadota</taxon>
        <taxon>Gemmatimonadia</taxon>
        <taxon>Gemmatimonadales</taxon>
        <taxon>Gemmatimonadaceae</taxon>
        <taxon>environmental samples</taxon>
    </lineage>
</organism>
<dbReference type="AlphaFoldDB" id="A0A6J4MGU2"/>
<dbReference type="PANTHER" id="PTHR43174:SF1">
    <property type="entry name" value="UDP-N-ACETYLGLUCOSAMINE 2-EPIMERASE"/>
    <property type="match status" value="1"/>
</dbReference>
<dbReference type="GO" id="GO:0016853">
    <property type="term" value="F:isomerase activity"/>
    <property type="evidence" value="ECO:0007669"/>
    <property type="project" value="UniProtKB-KW"/>
</dbReference>
<dbReference type="PANTHER" id="PTHR43174">
    <property type="entry name" value="UDP-N-ACETYLGLUCOSAMINE 2-EPIMERASE"/>
    <property type="match status" value="1"/>
</dbReference>
<feature type="domain" description="UDP-N-acetylglucosamine 2-epimerase" evidence="2">
    <location>
        <begin position="23"/>
        <end position="361"/>
    </location>
</feature>